<dbReference type="VEuPathDB" id="FungiDB:DD237_002069"/>
<dbReference type="OrthoDB" id="162255at2759"/>
<proteinExistence type="predicted"/>
<name>A0A3M6VQV4_9STRA</name>
<keyword evidence="1" id="KW-0732">Signal</keyword>
<evidence type="ECO:0000313" key="4">
    <source>
        <dbReference type="Proteomes" id="UP000282087"/>
    </source>
</evidence>
<reference evidence="4 5" key="1">
    <citation type="submission" date="2018-06" db="EMBL/GenBank/DDBJ databases">
        <title>Comparative genomics of downy mildews reveals potential adaptations to biotrophy.</title>
        <authorList>
            <person name="Fletcher K."/>
            <person name="Klosterman S.J."/>
            <person name="Derevnina L."/>
            <person name="Martin F."/>
            <person name="Koike S."/>
            <person name="Reyes Chin-Wo S."/>
            <person name="Mou B."/>
            <person name="Michelmore R."/>
        </authorList>
    </citation>
    <scope>NUCLEOTIDE SEQUENCE [LARGE SCALE GENOMIC DNA]</scope>
    <source>
        <strain evidence="3 5">R13</strain>
        <strain evidence="2 4">R14</strain>
    </source>
</reference>
<evidence type="ECO:0000313" key="3">
    <source>
        <dbReference type="EMBL" id="RQM17016.1"/>
    </source>
</evidence>
<dbReference type="AlphaFoldDB" id="A0A3M6VQV4"/>
<feature type="chain" id="PRO_5044081734" evidence="1">
    <location>
        <begin position="30"/>
        <end position="777"/>
    </location>
</feature>
<protein>
    <submittedName>
        <fullName evidence="2">Uncharacterized protein</fullName>
    </submittedName>
</protein>
<evidence type="ECO:0000256" key="1">
    <source>
        <dbReference type="SAM" id="SignalP"/>
    </source>
</evidence>
<evidence type="ECO:0000313" key="2">
    <source>
        <dbReference type="EMBL" id="RMX68421.1"/>
    </source>
</evidence>
<dbReference type="EMBL" id="QLLG01000071">
    <property type="protein sequence ID" value="RMX68421.1"/>
    <property type="molecule type" value="Genomic_DNA"/>
</dbReference>
<dbReference type="Proteomes" id="UP000286097">
    <property type="component" value="Unassembled WGS sequence"/>
</dbReference>
<dbReference type="Proteomes" id="UP000282087">
    <property type="component" value="Unassembled WGS sequence"/>
</dbReference>
<organism evidence="2 4">
    <name type="scientific">Peronospora effusa</name>
    <dbReference type="NCBI Taxonomy" id="542832"/>
    <lineage>
        <taxon>Eukaryota</taxon>
        <taxon>Sar</taxon>
        <taxon>Stramenopiles</taxon>
        <taxon>Oomycota</taxon>
        <taxon>Peronosporomycetes</taxon>
        <taxon>Peronosporales</taxon>
        <taxon>Peronosporaceae</taxon>
        <taxon>Peronospora</taxon>
    </lineage>
</organism>
<sequence>MQKLISSRSCIRMIRVFITVLVFVVLAASHESAASTNSTPLNVTDYWMEDHPYVYLPYWKRLQNGKIVPENDSTFSSVRDTVRTNTSWISRWVLSSEGQRTLRKDLSRLLMYNLVSPMDYGDSLRSSNVRRRRNKAVRMFLTDNLALPALKTFGRVAWNLIQSHYVDYFKDEMFAQRLKTMNASEMIREFNLTLPIEAIEEIQDEDSRPNTTQAYEYDGEKKRDQLYRQYSAAFGPYENYTNQFYTRDDTLPPPTFPADSYPWLWSSRLNMTRMIVSQLLQSLAVKNVNIAELDASSSGSSDDAILSSCPSSCAENDRISRELANVSDELLLSALNLSVPANGSVSTGAVNHGGNTTMSTKDTQAFKQIQVRLEEFYFDTGIPRLPVHPNVTNLVFPSLATFLRVSLTTDASTNHSAASEDSVANNSFGDSNDAVIPRSLSLEDLISDDAGNIGHMTDFSSRSGVYAALTHYYAFPSADKWMIEKFDDENISDCTLKQVCLVHSGVTVYTPSLTALKLAETFNDMSVAPTTKRSMRLMALLEMVQVAFEAERRALKHGLQGPSTVWYSTHDLDVDEFADAVLGTINMSISGDTGDSTPLHIFEKHMNERVPILDEEVSYYAETNHDTKFSMELNHSIPMLDKFQESDLVKLVSSFTNEMKKIDRAIGFYVETRSTNLLYQEVVSATTRGDLYNGSEYTLIGFGFLIPATNKHNVLYRDMKLPVPFHLVVRLLVRFQESRLLLPQESRQVLVCLTMAYYNISFYRCHNSSSDNERHEK</sequence>
<dbReference type="EMBL" id="QKXF01000104">
    <property type="protein sequence ID" value="RQM17016.1"/>
    <property type="molecule type" value="Genomic_DNA"/>
</dbReference>
<keyword evidence="4" id="KW-1185">Reference proteome</keyword>
<accession>A0A3M6VQV4</accession>
<evidence type="ECO:0000313" key="5">
    <source>
        <dbReference type="Proteomes" id="UP000286097"/>
    </source>
</evidence>
<feature type="signal peptide" evidence="1">
    <location>
        <begin position="1"/>
        <end position="29"/>
    </location>
</feature>
<comment type="caution">
    <text evidence="2">The sequence shown here is derived from an EMBL/GenBank/DDBJ whole genome shotgun (WGS) entry which is preliminary data.</text>
</comment>
<gene>
    <name evidence="3" type="ORF">DD237_002069</name>
    <name evidence="2" type="ORF">DD238_004662</name>
</gene>